<dbReference type="InterPro" id="IPR029071">
    <property type="entry name" value="Ubiquitin-like_domsf"/>
</dbReference>
<evidence type="ECO:0000313" key="4">
    <source>
        <dbReference type="EMBL" id="OWP03375.1"/>
    </source>
</evidence>
<dbReference type="PANTHER" id="PTHR12943:SF27">
    <property type="entry name" value="HOMOCYSTEINE-INDUCED ENDOPLASMIC RETICULUM PROTEIN, ISOFORM A"/>
    <property type="match status" value="1"/>
</dbReference>
<feature type="compositionally biased region" description="Basic and acidic residues" evidence="2">
    <location>
        <begin position="720"/>
        <end position="731"/>
    </location>
</feature>
<dbReference type="InterPro" id="IPR039751">
    <property type="entry name" value="HERPUD1/2"/>
</dbReference>
<feature type="region of interest" description="Disordered" evidence="2">
    <location>
        <begin position="105"/>
        <end position="141"/>
    </location>
</feature>
<gene>
    <name evidence="4" type="ORF">B2J93_7393</name>
</gene>
<evidence type="ECO:0000256" key="1">
    <source>
        <dbReference type="SAM" id="Coils"/>
    </source>
</evidence>
<feature type="region of interest" description="Disordered" evidence="2">
    <location>
        <begin position="253"/>
        <end position="311"/>
    </location>
</feature>
<dbReference type="GO" id="GO:0030968">
    <property type="term" value="P:endoplasmic reticulum unfolded protein response"/>
    <property type="evidence" value="ECO:0007669"/>
    <property type="project" value="TreeGrafter"/>
</dbReference>
<evidence type="ECO:0008006" key="6">
    <source>
        <dbReference type="Google" id="ProtNLM"/>
    </source>
</evidence>
<feature type="transmembrane region" description="Helical" evidence="3">
    <location>
        <begin position="520"/>
        <end position="540"/>
    </location>
</feature>
<keyword evidence="3" id="KW-0472">Membrane</keyword>
<reference evidence="4 5" key="1">
    <citation type="submission" date="2017-04" db="EMBL/GenBank/DDBJ databases">
        <title>Draft genome sequence of Marssonina coronaria NL1: causal agent of apple blotch.</title>
        <authorList>
            <person name="Cheng Q."/>
        </authorList>
    </citation>
    <scope>NUCLEOTIDE SEQUENCE [LARGE SCALE GENOMIC DNA]</scope>
    <source>
        <strain evidence="4 5">NL1</strain>
    </source>
</reference>
<dbReference type="PANTHER" id="PTHR12943">
    <property type="entry name" value="HOMOCYSTEINE-RESPONSIVE ENDOPLASMIC RETICULUM-RESIDENT UNIQUITIN-LIKE DOMAIN HERPUD PROTEIN FAMILY MEMBER"/>
    <property type="match status" value="1"/>
</dbReference>
<dbReference type="EMBL" id="MZNU01000176">
    <property type="protein sequence ID" value="OWP03375.1"/>
    <property type="molecule type" value="Genomic_DNA"/>
</dbReference>
<name>A0A218Z7Z2_9HELO</name>
<dbReference type="STRING" id="503106.A0A218Z7Z2"/>
<feature type="compositionally biased region" description="Polar residues" evidence="2">
    <location>
        <begin position="274"/>
        <end position="284"/>
    </location>
</feature>
<organism evidence="4 5">
    <name type="scientific">Diplocarpon coronariae</name>
    <dbReference type="NCBI Taxonomy" id="2795749"/>
    <lineage>
        <taxon>Eukaryota</taxon>
        <taxon>Fungi</taxon>
        <taxon>Dikarya</taxon>
        <taxon>Ascomycota</taxon>
        <taxon>Pezizomycotina</taxon>
        <taxon>Leotiomycetes</taxon>
        <taxon>Helotiales</taxon>
        <taxon>Drepanopezizaceae</taxon>
        <taxon>Diplocarpon</taxon>
    </lineage>
</organism>
<dbReference type="AlphaFoldDB" id="A0A218Z7Z2"/>
<keyword evidence="1" id="KW-0175">Coiled coil</keyword>
<evidence type="ECO:0000256" key="3">
    <source>
        <dbReference type="SAM" id="Phobius"/>
    </source>
</evidence>
<comment type="caution">
    <text evidence="4">The sequence shown here is derived from an EMBL/GenBank/DDBJ whole genome shotgun (WGS) entry which is preliminary data.</text>
</comment>
<sequence>MAEPLESQSTGESGPLSFTLQVVSPSVGVSSPLRFPHLPATTTVKELKEKVRNVLPSQPQDESQRFIHRGRMLARETETMLEIFGQESLASSESQTLHLVLRPTGPEAAQHAAPISTTPIPPPSATGLPLPPQLQQRPQSTSVNLIQQPMHGMHAQQPLPGFQQPLPLQQLQPGDHHQNAITQRLAQLQRETHRLHQEMMLIEQRARAQIGQPIANVQQTPFGPGIPPQSIFQRPVGPSPQAQASFQSMINQHQLQRAAEGRNGVQDIGGVPVQSGQLSQTASGRASPVAPRPDSTSTYRREGVGPDGQRWSVTVNQTTTTHYPIPQQLQQQLQHQQHLAHHANPALDIQALLRNADRSLAQAEQNNMQRSVSTPTPTASVPGATASELQGAVATTGVTNISPPASTILPPLSTATLPPSQTINISPASNSSSTQPMVYLLSSPAGPRAILVTNSETYFTPLQSSRRRNSPTTQIPWQGQSPVGAAVLPENRNRGAHRRPARRPAAPAVAPHANPGAGAFGAQFGAVLWLIVRLVGFVWFFTSGNPSWSRWLMVSGLGLVVFLVNTGILNGFVGQLLGPVRRHVEALIPLAGPEAALVPAANAAIPQPPRDPPAEGLTPEQRQRGELDPAEVAARLIEQRRQAQGGWLIAHIRRAEHSLLLFLASLVPGVGERHIAAREAEAAAAEARRAEAAVAADAAANMVNADAPEAGGIEGTEGTGEQRENDTHEAQNNESAAPPAQPLIEV</sequence>
<keyword evidence="3" id="KW-1133">Transmembrane helix</keyword>
<dbReference type="InParanoid" id="A0A218Z7Z2"/>
<dbReference type="Gene3D" id="3.10.20.90">
    <property type="entry name" value="Phosphatidylinositol 3-kinase Catalytic Subunit, Chain A, domain 1"/>
    <property type="match status" value="1"/>
</dbReference>
<dbReference type="Proteomes" id="UP000242519">
    <property type="component" value="Unassembled WGS sequence"/>
</dbReference>
<feature type="transmembrane region" description="Helical" evidence="3">
    <location>
        <begin position="552"/>
        <end position="573"/>
    </location>
</feature>
<feature type="region of interest" description="Disordered" evidence="2">
    <location>
        <begin position="604"/>
        <end position="625"/>
    </location>
</feature>
<proteinExistence type="predicted"/>
<evidence type="ECO:0000313" key="5">
    <source>
        <dbReference type="Proteomes" id="UP000242519"/>
    </source>
</evidence>
<dbReference type="SUPFAM" id="SSF54236">
    <property type="entry name" value="Ubiquitin-like"/>
    <property type="match status" value="1"/>
</dbReference>
<feature type="coiled-coil region" evidence="1">
    <location>
        <begin position="178"/>
        <end position="205"/>
    </location>
</feature>
<evidence type="ECO:0000256" key="2">
    <source>
        <dbReference type="SAM" id="MobiDB-lite"/>
    </source>
</evidence>
<dbReference type="OrthoDB" id="21589at2759"/>
<accession>A0A218Z7Z2</accession>
<keyword evidence="5" id="KW-1185">Reference proteome</keyword>
<feature type="region of interest" description="Disordered" evidence="2">
    <location>
        <begin position="705"/>
        <end position="746"/>
    </location>
</feature>
<feature type="compositionally biased region" description="Pro residues" evidence="2">
    <location>
        <begin position="119"/>
        <end position="132"/>
    </location>
</feature>
<protein>
    <recommendedName>
        <fullName evidence="6">Ubiquitin-like domain-containing protein</fullName>
    </recommendedName>
</protein>
<keyword evidence="3" id="KW-0812">Transmembrane</keyword>